<dbReference type="AlphaFoldDB" id="A0A6C0EH43"/>
<organism evidence="2">
    <name type="scientific">viral metagenome</name>
    <dbReference type="NCBI Taxonomy" id="1070528"/>
    <lineage>
        <taxon>unclassified sequences</taxon>
        <taxon>metagenomes</taxon>
        <taxon>organismal metagenomes</taxon>
    </lineage>
</organism>
<keyword evidence="1" id="KW-1133">Transmembrane helix</keyword>
<feature type="transmembrane region" description="Helical" evidence="1">
    <location>
        <begin position="6"/>
        <end position="24"/>
    </location>
</feature>
<feature type="transmembrane region" description="Helical" evidence="1">
    <location>
        <begin position="31"/>
        <end position="51"/>
    </location>
</feature>
<keyword evidence="1" id="KW-0472">Membrane</keyword>
<dbReference type="EMBL" id="MN739800">
    <property type="protein sequence ID" value="QHT26645.1"/>
    <property type="molecule type" value="Genomic_DNA"/>
</dbReference>
<reference evidence="2" key="1">
    <citation type="journal article" date="2020" name="Nature">
        <title>Giant virus diversity and host interactions through global metagenomics.</title>
        <authorList>
            <person name="Schulz F."/>
            <person name="Roux S."/>
            <person name="Paez-Espino D."/>
            <person name="Jungbluth S."/>
            <person name="Walsh D.A."/>
            <person name="Denef V.J."/>
            <person name="McMahon K.D."/>
            <person name="Konstantinidis K.T."/>
            <person name="Eloe-Fadrosh E.A."/>
            <person name="Kyrpides N.C."/>
            <person name="Woyke T."/>
        </authorList>
    </citation>
    <scope>NUCLEOTIDE SEQUENCE</scope>
    <source>
        <strain evidence="2">GVMAG-M-3300023179-2</strain>
    </source>
</reference>
<proteinExistence type="predicted"/>
<evidence type="ECO:0000313" key="2">
    <source>
        <dbReference type="EMBL" id="QHT26645.1"/>
    </source>
</evidence>
<keyword evidence="1" id="KW-0812">Transmembrane</keyword>
<name>A0A6C0EH43_9ZZZZ</name>
<feature type="transmembrane region" description="Helical" evidence="1">
    <location>
        <begin position="77"/>
        <end position="94"/>
    </location>
</feature>
<protein>
    <submittedName>
        <fullName evidence="2">Uncharacterized protein</fullName>
    </submittedName>
</protein>
<accession>A0A6C0EH43</accession>
<sequence>MINIIFTFIFNLFYYIFCSITNFIKIISKSYYIFPLFISLLLIYLLINYILSILEKEFENHNSSNEIITINISHNNLFQNCSIIILILFSNYLYKKIENNLT</sequence>
<evidence type="ECO:0000256" key="1">
    <source>
        <dbReference type="SAM" id="Phobius"/>
    </source>
</evidence>